<dbReference type="Gene3D" id="1.20.120.450">
    <property type="entry name" value="dinb family like domain"/>
    <property type="match status" value="1"/>
</dbReference>
<dbReference type="InterPro" id="IPR024344">
    <property type="entry name" value="MDMPI_metal-binding"/>
</dbReference>
<dbReference type="NCBIfam" id="TIGR03083">
    <property type="entry name" value="maleylpyruvate isomerase family mycothiol-dependent enzyme"/>
    <property type="match status" value="1"/>
</dbReference>
<dbReference type="Pfam" id="PF11716">
    <property type="entry name" value="MDMPI_N"/>
    <property type="match status" value="1"/>
</dbReference>
<dbReference type="AlphaFoldDB" id="A0A346Y2L9"/>
<sequence>MDTLQPFEGAARAVEASIATVEDWDAPGLGEWSVAELVAHLIRAADRITHYLAQPVDGEVPVCDRVEYFRFDHRAAATGVADRSRADATRIGTAALARTFTAAWTATTAALRTEPADRIVPTFMGPMTLEEYSATRVLELVVHGLDLCRALDVPERTDPTALAMTERILRSLLDGDMPGGLTGTAFVMAATGRDPHPDPRLPVLS</sequence>
<keyword evidence="3" id="KW-1185">Reference proteome</keyword>
<gene>
    <name evidence="2" type="ORF">DVS28_a4048</name>
</gene>
<name>A0A346Y2L9_9ACTN</name>
<dbReference type="InterPro" id="IPR017517">
    <property type="entry name" value="Maleyloyr_isom"/>
</dbReference>
<dbReference type="EMBL" id="CP031165">
    <property type="protein sequence ID" value="AXV08716.1"/>
    <property type="molecule type" value="Genomic_DNA"/>
</dbReference>
<evidence type="ECO:0000313" key="2">
    <source>
        <dbReference type="EMBL" id="AXV08716.1"/>
    </source>
</evidence>
<dbReference type="SUPFAM" id="SSF109854">
    <property type="entry name" value="DinB/YfiT-like putative metalloenzymes"/>
    <property type="match status" value="1"/>
</dbReference>
<dbReference type="Proteomes" id="UP000264006">
    <property type="component" value="Chromosome"/>
</dbReference>
<reference evidence="2 3" key="1">
    <citation type="submission" date="2018-09" db="EMBL/GenBank/DDBJ databases">
        <title>Complete genome sequence of Euzebya sp. DY32-46 isolated from seawater of Pacific Ocean.</title>
        <authorList>
            <person name="Xu L."/>
            <person name="Wu Y.-H."/>
            <person name="Xu X.-W."/>
        </authorList>
    </citation>
    <scope>NUCLEOTIDE SEQUENCE [LARGE SCALE GENOMIC DNA]</scope>
    <source>
        <strain evidence="2 3">DY32-46</strain>
    </source>
</reference>
<proteinExistence type="predicted"/>
<feature type="domain" description="Mycothiol-dependent maleylpyruvate isomerase metal-binding" evidence="1">
    <location>
        <begin position="17"/>
        <end position="147"/>
    </location>
</feature>
<dbReference type="InterPro" id="IPR034660">
    <property type="entry name" value="DinB/YfiT-like"/>
</dbReference>
<dbReference type="GO" id="GO:0046872">
    <property type="term" value="F:metal ion binding"/>
    <property type="evidence" value="ECO:0007669"/>
    <property type="project" value="InterPro"/>
</dbReference>
<organism evidence="2 3">
    <name type="scientific">Euzebya pacifica</name>
    <dbReference type="NCBI Taxonomy" id="1608957"/>
    <lineage>
        <taxon>Bacteria</taxon>
        <taxon>Bacillati</taxon>
        <taxon>Actinomycetota</taxon>
        <taxon>Nitriliruptoria</taxon>
        <taxon>Euzebyales</taxon>
    </lineage>
</organism>
<evidence type="ECO:0000313" key="3">
    <source>
        <dbReference type="Proteomes" id="UP000264006"/>
    </source>
</evidence>
<dbReference type="RefSeq" id="WP_164710803.1">
    <property type="nucleotide sequence ID" value="NZ_CP031165.1"/>
</dbReference>
<evidence type="ECO:0000259" key="1">
    <source>
        <dbReference type="Pfam" id="PF11716"/>
    </source>
</evidence>
<protein>
    <recommendedName>
        <fullName evidence="1">Mycothiol-dependent maleylpyruvate isomerase metal-binding domain-containing protein</fullName>
    </recommendedName>
</protein>
<accession>A0A346Y2L9</accession>
<dbReference type="KEGG" id="euz:DVS28_a4048"/>